<evidence type="ECO:0000259" key="8">
    <source>
        <dbReference type="Pfam" id="PF20684"/>
    </source>
</evidence>
<feature type="transmembrane region" description="Helical" evidence="7">
    <location>
        <begin position="85"/>
        <end position="109"/>
    </location>
</feature>
<accession>A0A9P4LXK8</accession>
<dbReference type="GO" id="GO:0016020">
    <property type="term" value="C:membrane"/>
    <property type="evidence" value="ECO:0007669"/>
    <property type="project" value="UniProtKB-SubCell"/>
</dbReference>
<evidence type="ECO:0000256" key="2">
    <source>
        <dbReference type="ARBA" id="ARBA00022692"/>
    </source>
</evidence>
<evidence type="ECO:0000256" key="1">
    <source>
        <dbReference type="ARBA" id="ARBA00004141"/>
    </source>
</evidence>
<reference evidence="9" key="1">
    <citation type="journal article" date="2020" name="Stud. Mycol.">
        <title>101 Dothideomycetes genomes: a test case for predicting lifestyles and emergence of pathogens.</title>
        <authorList>
            <person name="Haridas S."/>
            <person name="Albert R."/>
            <person name="Binder M."/>
            <person name="Bloem J."/>
            <person name="Labutti K."/>
            <person name="Salamov A."/>
            <person name="Andreopoulos B."/>
            <person name="Baker S."/>
            <person name="Barry K."/>
            <person name="Bills G."/>
            <person name="Bluhm B."/>
            <person name="Cannon C."/>
            <person name="Castanera R."/>
            <person name="Culley D."/>
            <person name="Daum C."/>
            <person name="Ezra D."/>
            <person name="Gonzalez J."/>
            <person name="Henrissat B."/>
            <person name="Kuo A."/>
            <person name="Liang C."/>
            <person name="Lipzen A."/>
            <person name="Lutzoni F."/>
            <person name="Magnuson J."/>
            <person name="Mondo S."/>
            <person name="Nolan M."/>
            <person name="Ohm R."/>
            <person name="Pangilinan J."/>
            <person name="Park H.-J."/>
            <person name="Ramirez L."/>
            <person name="Alfaro M."/>
            <person name="Sun H."/>
            <person name="Tritt A."/>
            <person name="Yoshinaga Y."/>
            <person name="Zwiers L.-H."/>
            <person name="Turgeon B."/>
            <person name="Goodwin S."/>
            <person name="Spatafora J."/>
            <person name="Crous P."/>
            <person name="Grigoriev I."/>
        </authorList>
    </citation>
    <scope>NUCLEOTIDE SEQUENCE</scope>
    <source>
        <strain evidence="9">CBS 121410</strain>
    </source>
</reference>
<keyword evidence="4 7" id="KW-0472">Membrane</keyword>
<evidence type="ECO:0000256" key="4">
    <source>
        <dbReference type="ARBA" id="ARBA00023136"/>
    </source>
</evidence>
<evidence type="ECO:0000256" key="3">
    <source>
        <dbReference type="ARBA" id="ARBA00022989"/>
    </source>
</evidence>
<feature type="transmembrane region" description="Helical" evidence="7">
    <location>
        <begin position="43"/>
        <end position="65"/>
    </location>
</feature>
<dbReference type="AlphaFoldDB" id="A0A9P4LXK8"/>
<gene>
    <name evidence="9" type="ORF">K490DRAFT_47413</name>
</gene>
<dbReference type="EMBL" id="ML978733">
    <property type="protein sequence ID" value="KAF2085093.1"/>
    <property type="molecule type" value="Genomic_DNA"/>
</dbReference>
<comment type="subcellular location">
    <subcellularLocation>
        <location evidence="1">Membrane</location>
        <topology evidence="1">Multi-pass membrane protein</topology>
    </subcellularLocation>
</comment>
<feature type="transmembrane region" description="Helical" evidence="7">
    <location>
        <begin position="6"/>
        <end position="31"/>
    </location>
</feature>
<comment type="similarity">
    <text evidence="5">Belongs to the SAT4 family.</text>
</comment>
<evidence type="ECO:0000313" key="9">
    <source>
        <dbReference type="EMBL" id="KAF2085093.1"/>
    </source>
</evidence>
<protein>
    <recommendedName>
        <fullName evidence="8">Rhodopsin domain-containing protein</fullName>
    </recommendedName>
</protein>
<name>A0A9P4LXK8_9PEZI</name>
<dbReference type="OrthoDB" id="3897607at2759"/>
<evidence type="ECO:0000256" key="5">
    <source>
        <dbReference type="ARBA" id="ARBA00038359"/>
    </source>
</evidence>
<comment type="caution">
    <text evidence="9">The sequence shown here is derived from an EMBL/GenBank/DDBJ whole genome shotgun (WGS) entry which is preliminary data.</text>
</comment>
<dbReference type="PANTHER" id="PTHR33048">
    <property type="entry name" value="PTH11-LIKE INTEGRAL MEMBRANE PROTEIN (AFU_ORTHOLOGUE AFUA_5G11245)"/>
    <property type="match status" value="1"/>
</dbReference>
<keyword evidence="10" id="KW-1185">Reference proteome</keyword>
<feature type="transmembrane region" description="Helical" evidence="7">
    <location>
        <begin position="205"/>
        <end position="225"/>
    </location>
</feature>
<evidence type="ECO:0000256" key="6">
    <source>
        <dbReference type="SAM" id="MobiDB-lite"/>
    </source>
</evidence>
<keyword evidence="3 7" id="KW-1133">Transmembrane helix</keyword>
<feature type="transmembrane region" description="Helical" evidence="7">
    <location>
        <begin position="121"/>
        <end position="142"/>
    </location>
</feature>
<feature type="region of interest" description="Disordered" evidence="6">
    <location>
        <begin position="311"/>
        <end position="352"/>
    </location>
</feature>
<dbReference type="PANTHER" id="PTHR33048:SF31">
    <property type="entry name" value="INTEGRAL MEMBRANE PROTEIN"/>
    <property type="match status" value="1"/>
</dbReference>
<dbReference type="Pfam" id="PF20684">
    <property type="entry name" value="Fung_rhodopsin"/>
    <property type="match status" value="1"/>
</dbReference>
<dbReference type="InterPro" id="IPR049326">
    <property type="entry name" value="Rhodopsin_dom_fungi"/>
</dbReference>
<keyword evidence="2 7" id="KW-0812">Transmembrane</keyword>
<evidence type="ECO:0000256" key="7">
    <source>
        <dbReference type="SAM" id="Phobius"/>
    </source>
</evidence>
<feature type="transmembrane region" description="Helical" evidence="7">
    <location>
        <begin position="169"/>
        <end position="193"/>
    </location>
</feature>
<evidence type="ECO:0000313" key="10">
    <source>
        <dbReference type="Proteomes" id="UP000799776"/>
    </source>
</evidence>
<dbReference type="Proteomes" id="UP000799776">
    <property type="component" value="Unassembled WGS sequence"/>
</dbReference>
<dbReference type="InterPro" id="IPR052337">
    <property type="entry name" value="SAT4-like"/>
</dbReference>
<proteinExistence type="inferred from homology"/>
<feature type="domain" description="Rhodopsin" evidence="8">
    <location>
        <begin position="27"/>
        <end position="267"/>
    </location>
</feature>
<sequence length="366" mass="39957">MVFRDMAPQVAGTVITLATLAYIMFGLRCYTRLTKATWGVDDWCMTAAMVPFTVLTISCLAASFSGVGVHEGTMSNHQISEGLKWFFFFEVFYCATIVPIKLSIAYTLLRIASGQKLYRWSMYFIIGLFTTMNVIAAIYIIAQCTPVSYAWDESTPGGHCNDASILADVYYATTAVNIVTDWFCALLPVPLLWNVKLNRNAKISVGGILGLGVFASLSACIRLKYTINIQTAVDYTFGVADIVIWGYAENGIGAIVGCISTLRPLFRHLFNLGADSTDPTPNFQKYGWPSNARGTYKKDFDNAYELPEGAHGETIIRGGPKGDRSGNSGSGRNGSLSSLDDSESQKQILGDRGIMVTSHVNVSHDV</sequence>
<organism evidence="9 10">
    <name type="scientific">Saccharata proteae CBS 121410</name>
    <dbReference type="NCBI Taxonomy" id="1314787"/>
    <lineage>
        <taxon>Eukaryota</taxon>
        <taxon>Fungi</taxon>
        <taxon>Dikarya</taxon>
        <taxon>Ascomycota</taxon>
        <taxon>Pezizomycotina</taxon>
        <taxon>Dothideomycetes</taxon>
        <taxon>Dothideomycetes incertae sedis</taxon>
        <taxon>Botryosphaeriales</taxon>
        <taxon>Saccharataceae</taxon>
        <taxon>Saccharata</taxon>
    </lineage>
</organism>